<protein>
    <submittedName>
        <fullName evidence="1">Uncharacterized protein</fullName>
    </submittedName>
</protein>
<accession>A0A1E1M130</accession>
<reference evidence="2" key="1">
    <citation type="submission" date="2016-03" db="EMBL/GenBank/DDBJ databases">
        <authorList>
            <person name="Guldener U."/>
        </authorList>
    </citation>
    <scope>NUCLEOTIDE SEQUENCE [LARGE SCALE GENOMIC DNA]</scope>
</reference>
<organism evidence="1 2">
    <name type="scientific">Rhynchosporium secalis</name>
    <name type="common">Barley scald fungus</name>
    <dbReference type="NCBI Taxonomy" id="38038"/>
    <lineage>
        <taxon>Eukaryota</taxon>
        <taxon>Fungi</taxon>
        <taxon>Dikarya</taxon>
        <taxon>Ascomycota</taxon>
        <taxon>Pezizomycotina</taxon>
        <taxon>Leotiomycetes</taxon>
        <taxon>Helotiales</taxon>
        <taxon>Ploettnerulaceae</taxon>
        <taxon>Rhynchosporium</taxon>
    </lineage>
</organism>
<evidence type="ECO:0000313" key="2">
    <source>
        <dbReference type="Proteomes" id="UP000177625"/>
    </source>
</evidence>
<name>A0A1E1M130_RHYSE</name>
<keyword evidence="2" id="KW-1185">Reference proteome</keyword>
<dbReference type="AlphaFoldDB" id="A0A1E1M130"/>
<dbReference type="EMBL" id="FJVC01000103">
    <property type="protein sequence ID" value="CZT42819.1"/>
    <property type="molecule type" value="Genomic_DNA"/>
</dbReference>
<dbReference type="Proteomes" id="UP000177625">
    <property type="component" value="Unassembled WGS sequence"/>
</dbReference>
<gene>
    <name evidence="1" type="ORF">RSE6_02770</name>
</gene>
<proteinExistence type="predicted"/>
<evidence type="ECO:0000313" key="1">
    <source>
        <dbReference type="EMBL" id="CZT42819.1"/>
    </source>
</evidence>
<sequence length="45" mass="4710">MAGIKLLKTLVSEGLVARRLWSSGNSSSPYDQISSICLSQAGGDI</sequence>